<evidence type="ECO:0000256" key="14">
    <source>
        <dbReference type="SAM" id="Phobius"/>
    </source>
</evidence>
<evidence type="ECO:0000256" key="3">
    <source>
        <dbReference type="ARBA" id="ARBA00022692"/>
    </source>
</evidence>
<keyword evidence="5" id="KW-0521">NADP</keyword>
<feature type="transmembrane region" description="Helical" evidence="14">
    <location>
        <begin position="407"/>
        <end position="429"/>
    </location>
</feature>
<comment type="similarity">
    <text evidence="2">Belongs to the complex I subunit 5 family.</text>
</comment>
<feature type="transmembrane region" description="Helical" evidence="14">
    <location>
        <begin position="332"/>
        <end position="353"/>
    </location>
</feature>
<evidence type="ECO:0000256" key="10">
    <source>
        <dbReference type="ARBA" id="ARBA00023136"/>
    </source>
</evidence>
<dbReference type="GO" id="GO:0016020">
    <property type="term" value="C:membrane"/>
    <property type="evidence" value="ECO:0007669"/>
    <property type="project" value="UniProtKB-SubCell"/>
</dbReference>
<keyword evidence="8 14" id="KW-1133">Transmembrane helix</keyword>
<evidence type="ECO:0000256" key="12">
    <source>
        <dbReference type="ARBA" id="ARBA00048026"/>
    </source>
</evidence>
<feature type="transmembrane region" description="Helical" evidence="14">
    <location>
        <begin position="374"/>
        <end position="395"/>
    </location>
</feature>
<evidence type="ECO:0000256" key="1">
    <source>
        <dbReference type="ARBA" id="ARBA00004127"/>
    </source>
</evidence>
<dbReference type="OrthoDB" id="9807568at2"/>
<comment type="catalytic activity">
    <reaction evidence="12">
        <text>a plastoquinone + NADH + (n+1) H(+)(in) = a plastoquinol + NAD(+) + n H(+)(out)</text>
        <dbReference type="Rhea" id="RHEA:42608"/>
        <dbReference type="Rhea" id="RHEA-COMP:9561"/>
        <dbReference type="Rhea" id="RHEA-COMP:9562"/>
        <dbReference type="ChEBI" id="CHEBI:15378"/>
        <dbReference type="ChEBI" id="CHEBI:17757"/>
        <dbReference type="ChEBI" id="CHEBI:57540"/>
        <dbReference type="ChEBI" id="CHEBI:57945"/>
        <dbReference type="ChEBI" id="CHEBI:62192"/>
    </reaction>
</comment>
<dbReference type="Pfam" id="PF00662">
    <property type="entry name" value="Proton_antipo_N"/>
    <property type="match status" value="1"/>
</dbReference>
<dbReference type="Proteomes" id="UP000321306">
    <property type="component" value="Unassembled WGS sequence"/>
</dbReference>
<feature type="domain" description="NADH:ubiquinone/plastoquinone oxidoreductase chloroplast chain 5 C-terminal" evidence="17">
    <location>
        <begin position="439"/>
        <end position="521"/>
    </location>
</feature>
<feature type="transmembrane region" description="Helical" evidence="14">
    <location>
        <begin position="32"/>
        <end position="51"/>
    </location>
</feature>
<feature type="transmembrane region" description="Helical" evidence="14">
    <location>
        <begin position="82"/>
        <end position="104"/>
    </location>
</feature>
<keyword evidence="3 13" id="KW-0812">Transmembrane</keyword>
<dbReference type="NCBIfam" id="NF005141">
    <property type="entry name" value="PRK06590.1"/>
    <property type="match status" value="1"/>
</dbReference>
<dbReference type="InterPro" id="IPR001750">
    <property type="entry name" value="ND/Mrp_TM"/>
</dbReference>
<sequence>MPLYLMPLIPFLGFLILITFGGRVFKGSSGGWIGSLAVLGAFVVAISNYMGLERPIHEQYFAWLPYLDNGKDLKVGFYLDQVSSIMTLVITGIGFLIHVFSIGYMQDDPRYTRFFAFLNFFVALMLILVLGDSYPLMFVGWEGVGTASFLLIGFWYNKRDYANAARKAFIMNRIGDLGFMLGMFLLYKNFGTLVIPDLAEKVEGITAIMPALELVGLFLLLGAAGKSGQLPLTTWLPDAMAGPTPVSALIHAATMVTAGVYLIARSYFLYEKAPMAHEWVAWVGALTALYGALSAINQYDIKKILAYSTVSQIGYMILAVGVGAYWAGMFHLVTHAFFKALLFLTAGSVIHGCHHEQDVRQMGGLAKKMPITHAVGLIGWLSIAGIPIFSGFFSKDAILTSAYEHNIWMYAIGLFVALLTAFYMTRWYVLVFRGQYRGHAHPHESGPIMTFPLIALAALSTLGGFIGLPHIFGTNQLSHYLEAALPIEESHISASLEWTLIAVAVATSVLGIFIAFMLYRQRRIERIGGIENASVQALYLNTLYDNLFSAPSRALAKGLDAMDRGVEGGLEATAKVSTEPGGWLTHLQNGYVRAYASLMLVGTAALLLYLAIRVLGGMQ</sequence>
<evidence type="ECO:0000259" key="16">
    <source>
        <dbReference type="Pfam" id="PF00662"/>
    </source>
</evidence>
<accession>A0A511N6A2</accession>
<dbReference type="InterPro" id="IPR001516">
    <property type="entry name" value="Proton_antipo_N"/>
</dbReference>
<evidence type="ECO:0000256" key="6">
    <source>
        <dbReference type="ARBA" id="ARBA00022957"/>
    </source>
</evidence>
<keyword evidence="7" id="KW-1278">Translocase</keyword>
<feature type="transmembrane region" description="Helical" evidence="14">
    <location>
        <begin position="111"/>
        <end position="130"/>
    </location>
</feature>
<proteinExistence type="inferred from homology"/>
<evidence type="ECO:0000256" key="7">
    <source>
        <dbReference type="ARBA" id="ARBA00022967"/>
    </source>
</evidence>
<dbReference type="GO" id="GO:0003954">
    <property type="term" value="F:NADH dehydrogenase activity"/>
    <property type="evidence" value="ECO:0007669"/>
    <property type="project" value="TreeGrafter"/>
</dbReference>
<feature type="transmembrane region" description="Helical" evidence="14">
    <location>
        <begin position="136"/>
        <end position="156"/>
    </location>
</feature>
<feature type="transmembrane region" description="Helical" evidence="14">
    <location>
        <begin position="6"/>
        <end position="25"/>
    </location>
</feature>
<dbReference type="GO" id="GO:0048038">
    <property type="term" value="F:quinone binding"/>
    <property type="evidence" value="ECO:0007669"/>
    <property type="project" value="UniProtKB-KW"/>
</dbReference>
<feature type="domain" description="NADH:quinone oxidoreductase/Mrp antiporter transmembrane" evidence="15">
    <location>
        <begin position="136"/>
        <end position="420"/>
    </location>
</feature>
<keyword evidence="9" id="KW-0520">NAD</keyword>
<feature type="transmembrane region" description="Helical" evidence="14">
    <location>
        <begin position="279"/>
        <end position="297"/>
    </location>
</feature>
<organism evidence="18 19">
    <name type="scientific">Deinococcus cellulosilyticus (strain DSM 18568 / NBRC 106333 / KACC 11606 / 5516J-15)</name>
    <dbReference type="NCBI Taxonomy" id="1223518"/>
    <lineage>
        <taxon>Bacteria</taxon>
        <taxon>Thermotogati</taxon>
        <taxon>Deinococcota</taxon>
        <taxon>Deinococci</taxon>
        <taxon>Deinococcales</taxon>
        <taxon>Deinococcaceae</taxon>
        <taxon>Deinococcus</taxon>
    </lineage>
</organism>
<keyword evidence="4" id="KW-0874">Quinone</keyword>
<evidence type="ECO:0000259" key="15">
    <source>
        <dbReference type="Pfam" id="PF00361"/>
    </source>
</evidence>
<evidence type="ECO:0000256" key="2">
    <source>
        <dbReference type="ARBA" id="ARBA00008200"/>
    </source>
</evidence>
<evidence type="ECO:0000313" key="18">
    <source>
        <dbReference type="EMBL" id="GEM47988.1"/>
    </source>
</evidence>
<evidence type="ECO:0000259" key="17">
    <source>
        <dbReference type="Pfam" id="PF01010"/>
    </source>
</evidence>
<dbReference type="Pfam" id="PF00361">
    <property type="entry name" value="Proton_antipo_M"/>
    <property type="match status" value="1"/>
</dbReference>
<dbReference type="PANTHER" id="PTHR42829:SF2">
    <property type="entry name" value="NADH-UBIQUINONE OXIDOREDUCTASE CHAIN 5"/>
    <property type="match status" value="1"/>
</dbReference>
<dbReference type="Gene3D" id="1.20.5.2700">
    <property type="match status" value="1"/>
</dbReference>
<comment type="catalytic activity">
    <reaction evidence="11">
        <text>a plastoquinone + NADPH + (n+1) H(+)(in) = a plastoquinol + NADP(+) + n H(+)(out)</text>
        <dbReference type="Rhea" id="RHEA:42612"/>
        <dbReference type="Rhea" id="RHEA-COMP:9561"/>
        <dbReference type="Rhea" id="RHEA-COMP:9562"/>
        <dbReference type="ChEBI" id="CHEBI:15378"/>
        <dbReference type="ChEBI" id="CHEBI:17757"/>
        <dbReference type="ChEBI" id="CHEBI:57783"/>
        <dbReference type="ChEBI" id="CHEBI:58349"/>
        <dbReference type="ChEBI" id="CHEBI:62192"/>
    </reaction>
</comment>
<evidence type="ECO:0000256" key="13">
    <source>
        <dbReference type="RuleBase" id="RU000320"/>
    </source>
</evidence>
<comment type="caution">
    <text evidence="18">The sequence shown here is derived from an EMBL/GenBank/DDBJ whole genome shotgun (WGS) entry which is preliminary data.</text>
</comment>
<dbReference type="GO" id="GO:0008137">
    <property type="term" value="F:NADH dehydrogenase (ubiquinone) activity"/>
    <property type="evidence" value="ECO:0007669"/>
    <property type="project" value="InterPro"/>
</dbReference>
<feature type="transmembrane region" description="Helical" evidence="14">
    <location>
        <begin position="594"/>
        <end position="612"/>
    </location>
</feature>
<keyword evidence="6" id="KW-0618">Plastoquinone</keyword>
<keyword evidence="10 14" id="KW-0472">Membrane</keyword>
<dbReference type="InterPro" id="IPR003945">
    <property type="entry name" value="NU5C-like"/>
</dbReference>
<dbReference type="RefSeq" id="WP_146886695.1">
    <property type="nucleotide sequence ID" value="NZ_BJXB01000017.1"/>
</dbReference>
<dbReference type="GO" id="GO:0015990">
    <property type="term" value="P:electron transport coupled proton transport"/>
    <property type="evidence" value="ECO:0007669"/>
    <property type="project" value="TreeGrafter"/>
</dbReference>
<comment type="subcellular location">
    <subcellularLocation>
        <location evidence="1">Endomembrane system</location>
        <topology evidence="1">Multi-pass membrane protein</topology>
    </subcellularLocation>
    <subcellularLocation>
        <location evidence="13">Membrane</location>
        <topology evidence="13">Multi-pass membrane protein</topology>
    </subcellularLocation>
</comment>
<dbReference type="PRINTS" id="PR01435">
    <property type="entry name" value="NPOXDRDTASE5"/>
</dbReference>
<dbReference type="AlphaFoldDB" id="A0A511N6A2"/>
<evidence type="ECO:0000256" key="9">
    <source>
        <dbReference type="ARBA" id="ARBA00023027"/>
    </source>
</evidence>
<dbReference type="InterPro" id="IPR018393">
    <property type="entry name" value="NADHpl_OxRdtase_5_subgr"/>
</dbReference>
<dbReference type="NCBIfam" id="TIGR01974">
    <property type="entry name" value="NDH_I_L"/>
    <property type="match status" value="1"/>
</dbReference>
<dbReference type="PANTHER" id="PTHR42829">
    <property type="entry name" value="NADH-UBIQUINONE OXIDOREDUCTASE CHAIN 5"/>
    <property type="match status" value="1"/>
</dbReference>
<feature type="transmembrane region" description="Helical" evidence="14">
    <location>
        <begin position="304"/>
        <end position="326"/>
    </location>
</feature>
<feature type="transmembrane region" description="Helical" evidence="14">
    <location>
        <begin position="207"/>
        <end position="225"/>
    </location>
</feature>
<dbReference type="GO" id="GO:0012505">
    <property type="term" value="C:endomembrane system"/>
    <property type="evidence" value="ECO:0007669"/>
    <property type="project" value="UniProtKB-SubCell"/>
</dbReference>
<gene>
    <name evidence="18" type="ORF">DC3_36230</name>
</gene>
<evidence type="ECO:0000256" key="11">
    <source>
        <dbReference type="ARBA" id="ARBA00047726"/>
    </source>
</evidence>
<reference evidence="18 19" key="1">
    <citation type="submission" date="2019-07" db="EMBL/GenBank/DDBJ databases">
        <title>Whole genome shotgun sequence of Deinococcus cellulosilyticus NBRC 106333.</title>
        <authorList>
            <person name="Hosoyama A."/>
            <person name="Uohara A."/>
            <person name="Ohji S."/>
            <person name="Ichikawa N."/>
        </authorList>
    </citation>
    <scope>NUCLEOTIDE SEQUENCE [LARGE SCALE GENOMIC DNA]</scope>
    <source>
        <strain evidence="18 19">NBRC 106333</strain>
    </source>
</reference>
<feature type="domain" description="NADH-Ubiquinone oxidoreductase (complex I) chain 5 N-terminal" evidence="16">
    <location>
        <begin position="71"/>
        <end position="115"/>
    </location>
</feature>
<feature type="transmembrane region" description="Helical" evidence="14">
    <location>
        <begin position="450"/>
        <end position="472"/>
    </location>
</feature>
<evidence type="ECO:0000256" key="4">
    <source>
        <dbReference type="ARBA" id="ARBA00022719"/>
    </source>
</evidence>
<name>A0A511N6A2_DEIC1</name>
<evidence type="ECO:0000256" key="5">
    <source>
        <dbReference type="ARBA" id="ARBA00022857"/>
    </source>
</evidence>
<dbReference type="Pfam" id="PF01010">
    <property type="entry name" value="Proton_antipo_C"/>
    <property type="match status" value="1"/>
</dbReference>
<feature type="transmembrane region" description="Helical" evidence="14">
    <location>
        <begin position="498"/>
        <end position="519"/>
    </location>
</feature>
<feature type="transmembrane region" description="Helical" evidence="14">
    <location>
        <begin position="246"/>
        <end position="267"/>
    </location>
</feature>
<protein>
    <submittedName>
        <fullName evidence="18">NADH-quinone oxidoreductase subunit L</fullName>
    </submittedName>
</protein>
<evidence type="ECO:0000256" key="8">
    <source>
        <dbReference type="ARBA" id="ARBA00022989"/>
    </source>
</evidence>
<dbReference type="PRINTS" id="PR01434">
    <property type="entry name" value="NADHDHGNASE5"/>
</dbReference>
<keyword evidence="19" id="KW-1185">Reference proteome</keyword>
<dbReference type="EMBL" id="BJXB01000017">
    <property type="protein sequence ID" value="GEM47988.1"/>
    <property type="molecule type" value="Genomic_DNA"/>
</dbReference>
<feature type="transmembrane region" description="Helical" evidence="14">
    <location>
        <begin position="168"/>
        <end position="187"/>
    </location>
</feature>
<dbReference type="GO" id="GO:0042773">
    <property type="term" value="P:ATP synthesis coupled electron transport"/>
    <property type="evidence" value="ECO:0007669"/>
    <property type="project" value="InterPro"/>
</dbReference>
<dbReference type="InterPro" id="IPR002128">
    <property type="entry name" value="NADH_UbQ_OxRdtase_chlpt_su5_C"/>
</dbReference>
<evidence type="ECO:0000313" key="19">
    <source>
        <dbReference type="Proteomes" id="UP000321306"/>
    </source>
</evidence>